<dbReference type="eggNOG" id="COG3254">
    <property type="taxonomic scope" value="Bacteria"/>
</dbReference>
<accession>D5EPH7</accession>
<dbReference type="EMBL" id="CP001998">
    <property type="protein sequence ID" value="ADE53714.1"/>
    <property type="molecule type" value="Genomic_DNA"/>
</dbReference>
<dbReference type="HOGENOM" id="CLU_1169096_0_0_0"/>
<dbReference type="SUPFAM" id="SSF54909">
    <property type="entry name" value="Dimeric alpha+beta barrel"/>
    <property type="match status" value="1"/>
</dbReference>
<evidence type="ECO:0000313" key="1">
    <source>
        <dbReference type="EMBL" id="ADE53714.1"/>
    </source>
</evidence>
<evidence type="ECO:0008006" key="3">
    <source>
        <dbReference type="Google" id="ProtNLM"/>
    </source>
</evidence>
<dbReference type="RefSeq" id="WP_013042438.1">
    <property type="nucleotide sequence ID" value="NC_014008.1"/>
</dbReference>
<dbReference type="InterPro" id="IPR008000">
    <property type="entry name" value="Rham/fucose_mutarotase"/>
</dbReference>
<dbReference type="KEGG" id="caa:Caka_0690"/>
<sequence>MSPYENRLIAESFRRVALIALTNPDEISRLREQLSTRPESLEADALAQKGIRHLSFYEQRFDERNFLFVYFEMDELDQEKASEVVRASDPNWWAELESLLVSHPRASRESAPWQRAEFMNVVASNTVRDRSIGKAVGYAAGLHLDQELWYRTLHQTNWPGVIDQMFRSHLQNWTTFMLEYGDELILFTHSEYQGTDKAADDALMQADPVTQRWWKHTEPCLYSLETDGASWTEMNRY</sequence>
<dbReference type="InterPro" id="IPR011008">
    <property type="entry name" value="Dimeric_a/b-barrel"/>
</dbReference>
<dbReference type="OrthoDB" id="9799608at2"/>
<dbReference type="PANTHER" id="PTHR34389">
    <property type="entry name" value="L-RHAMNOSE MUTAROTASE"/>
    <property type="match status" value="1"/>
</dbReference>
<protein>
    <recommendedName>
        <fullName evidence="3">L-rhamnose mutarotase</fullName>
    </recommendedName>
</protein>
<dbReference type="PANTHER" id="PTHR34389:SF2">
    <property type="entry name" value="L-RHAMNOSE MUTAROTASE"/>
    <property type="match status" value="1"/>
</dbReference>
<reference evidence="1 2" key="1">
    <citation type="journal article" date="2010" name="Stand. Genomic Sci.">
        <title>Complete genome sequence of Coraliomargarita akajimensis type strain (04OKA010-24).</title>
        <authorList>
            <person name="Mavromatis K."/>
            <person name="Abt B."/>
            <person name="Brambilla E."/>
            <person name="Lapidus A."/>
            <person name="Copeland A."/>
            <person name="Deshpande S."/>
            <person name="Nolan M."/>
            <person name="Lucas S."/>
            <person name="Tice H."/>
            <person name="Cheng J.F."/>
            <person name="Han C."/>
            <person name="Detter J.C."/>
            <person name="Woyke T."/>
            <person name="Goodwin L."/>
            <person name="Pitluck S."/>
            <person name="Held B."/>
            <person name="Brettin T."/>
            <person name="Tapia R."/>
            <person name="Ivanova N."/>
            <person name="Mikhailova N."/>
            <person name="Pati A."/>
            <person name="Liolios K."/>
            <person name="Chen A."/>
            <person name="Palaniappan K."/>
            <person name="Land M."/>
            <person name="Hauser L."/>
            <person name="Chang Y.J."/>
            <person name="Jeffries C.D."/>
            <person name="Rohde M."/>
            <person name="Goker M."/>
            <person name="Bristow J."/>
            <person name="Eisen J.A."/>
            <person name="Markowitz V."/>
            <person name="Hugenholtz P."/>
            <person name="Klenk H.P."/>
            <person name="Kyrpides N.C."/>
        </authorList>
    </citation>
    <scope>NUCLEOTIDE SEQUENCE [LARGE SCALE GENOMIC DNA]</scope>
    <source>
        <strain evidence="2">DSM 45221 / IAM 15411 / JCM 23193 / KCTC 12865</strain>
    </source>
</reference>
<dbReference type="STRING" id="583355.Caka_0690"/>
<dbReference type="GO" id="GO:0016857">
    <property type="term" value="F:racemase and epimerase activity, acting on carbohydrates and derivatives"/>
    <property type="evidence" value="ECO:0007669"/>
    <property type="project" value="InterPro"/>
</dbReference>
<name>D5EPH7_CORAD</name>
<dbReference type="Proteomes" id="UP000000925">
    <property type="component" value="Chromosome"/>
</dbReference>
<dbReference type="Gene3D" id="3.30.70.100">
    <property type="match status" value="1"/>
</dbReference>
<organism evidence="1 2">
    <name type="scientific">Coraliomargarita akajimensis (strain DSM 45221 / IAM 15411 / JCM 23193 / KCTC 12865 / 04OKA010-24)</name>
    <dbReference type="NCBI Taxonomy" id="583355"/>
    <lineage>
        <taxon>Bacteria</taxon>
        <taxon>Pseudomonadati</taxon>
        <taxon>Verrucomicrobiota</taxon>
        <taxon>Opitutia</taxon>
        <taxon>Puniceicoccales</taxon>
        <taxon>Coraliomargaritaceae</taxon>
        <taxon>Coraliomargarita</taxon>
    </lineage>
</organism>
<gene>
    <name evidence="1" type="ordered locus">Caka_0690</name>
</gene>
<keyword evidence="2" id="KW-1185">Reference proteome</keyword>
<dbReference type="Pfam" id="PF05336">
    <property type="entry name" value="rhaM"/>
    <property type="match status" value="1"/>
</dbReference>
<proteinExistence type="predicted"/>
<evidence type="ECO:0000313" key="2">
    <source>
        <dbReference type="Proteomes" id="UP000000925"/>
    </source>
</evidence>
<dbReference type="AlphaFoldDB" id="D5EPH7"/>